<feature type="domain" description="Diphthamide synthase" evidence="1">
    <location>
        <begin position="7"/>
        <end position="201"/>
    </location>
</feature>
<protein>
    <submittedName>
        <fullName evidence="2">Diphthine--ammonia ligase</fullName>
    </submittedName>
</protein>
<dbReference type="PIRSF" id="PIRSF039123">
    <property type="entry name" value="Diphthamide_synthase"/>
    <property type="match status" value="1"/>
</dbReference>
<accession>A0ABP9DF53</accession>
<evidence type="ECO:0000259" key="1">
    <source>
        <dbReference type="Pfam" id="PF01902"/>
    </source>
</evidence>
<name>A0ABP9DF53_9BACT</name>
<sequence>MKQALFNWSGGKDSTLALHHILKEQQYDVKTLMTSINTAYDRISMHGVRKELLHEQASAIGLPIRELLLPESPSMEDYNRIMESMMQEIKAEGITHSIFGDIFLEDLKQYREERLQEVGLKGVFPLWKRDTKELIREFIDLGYKTVIVCCDAQLLGRNFAGRVIDEQLLSELPDQVDPCGENGEFHTFVFDGPIFKQPVSFKVGETILREYDTPNSPDQKSGFYFCDLIPV</sequence>
<dbReference type="Gene3D" id="3.90.1490.10">
    <property type="entry name" value="putative n-type atp pyrophosphatase, domain 2"/>
    <property type="match status" value="1"/>
</dbReference>
<evidence type="ECO:0000313" key="2">
    <source>
        <dbReference type="EMBL" id="GAA4843448.1"/>
    </source>
</evidence>
<dbReference type="Pfam" id="PF01902">
    <property type="entry name" value="Diphthami_syn_2"/>
    <property type="match status" value="1"/>
</dbReference>
<proteinExistence type="predicted"/>
<dbReference type="GO" id="GO:0016874">
    <property type="term" value="F:ligase activity"/>
    <property type="evidence" value="ECO:0007669"/>
    <property type="project" value="UniProtKB-KW"/>
</dbReference>
<reference evidence="3" key="1">
    <citation type="journal article" date="2019" name="Int. J. Syst. Evol. Microbiol.">
        <title>The Global Catalogue of Microorganisms (GCM) 10K type strain sequencing project: providing services to taxonomists for standard genome sequencing and annotation.</title>
        <authorList>
            <consortium name="The Broad Institute Genomics Platform"/>
            <consortium name="The Broad Institute Genome Sequencing Center for Infectious Disease"/>
            <person name="Wu L."/>
            <person name="Ma J."/>
        </authorList>
    </citation>
    <scope>NUCLEOTIDE SEQUENCE [LARGE SCALE GENOMIC DNA]</scope>
    <source>
        <strain evidence="3">JCM 18326</strain>
    </source>
</reference>
<dbReference type="EMBL" id="BAABJX010000048">
    <property type="protein sequence ID" value="GAA4843448.1"/>
    <property type="molecule type" value="Genomic_DNA"/>
</dbReference>
<evidence type="ECO:0000313" key="3">
    <source>
        <dbReference type="Proteomes" id="UP001500298"/>
    </source>
</evidence>
<organism evidence="2 3">
    <name type="scientific">Algivirga pacifica</name>
    <dbReference type="NCBI Taxonomy" id="1162670"/>
    <lineage>
        <taxon>Bacteria</taxon>
        <taxon>Pseudomonadati</taxon>
        <taxon>Bacteroidota</taxon>
        <taxon>Cytophagia</taxon>
        <taxon>Cytophagales</taxon>
        <taxon>Flammeovirgaceae</taxon>
        <taxon>Algivirga</taxon>
    </lineage>
</organism>
<comment type="caution">
    <text evidence="2">The sequence shown here is derived from an EMBL/GenBank/DDBJ whole genome shotgun (WGS) entry which is preliminary data.</text>
</comment>
<dbReference type="SUPFAM" id="SSF52402">
    <property type="entry name" value="Adenine nucleotide alpha hydrolases-like"/>
    <property type="match status" value="1"/>
</dbReference>
<dbReference type="RefSeq" id="WP_345373313.1">
    <property type="nucleotide sequence ID" value="NZ_BAABJX010000048.1"/>
</dbReference>
<dbReference type="InterPro" id="IPR030662">
    <property type="entry name" value="DPH6/MJ0570"/>
</dbReference>
<gene>
    <name evidence="2" type="ORF">GCM10023331_30490</name>
</gene>
<dbReference type="InterPro" id="IPR002761">
    <property type="entry name" value="Diphthami_syn_dom"/>
</dbReference>
<keyword evidence="2" id="KW-0436">Ligase</keyword>
<dbReference type="InterPro" id="IPR014729">
    <property type="entry name" value="Rossmann-like_a/b/a_fold"/>
</dbReference>
<keyword evidence="3" id="KW-1185">Reference proteome</keyword>
<dbReference type="Gene3D" id="3.40.50.620">
    <property type="entry name" value="HUPs"/>
    <property type="match status" value="1"/>
</dbReference>
<dbReference type="NCBIfam" id="TIGR00290">
    <property type="entry name" value="MJ0570_dom"/>
    <property type="match status" value="1"/>
</dbReference>
<dbReference type="Proteomes" id="UP001500298">
    <property type="component" value="Unassembled WGS sequence"/>
</dbReference>
<dbReference type="CDD" id="cd01994">
    <property type="entry name" value="AANH_PF0828-like"/>
    <property type="match status" value="1"/>
</dbReference>